<evidence type="ECO:0000256" key="1">
    <source>
        <dbReference type="SAM" id="SignalP"/>
    </source>
</evidence>
<dbReference type="Pfam" id="PF12974">
    <property type="entry name" value="Phosphonate-bd"/>
    <property type="match status" value="1"/>
</dbReference>
<keyword evidence="3" id="KW-1185">Reference proteome</keyword>
<protein>
    <submittedName>
        <fullName evidence="2">PhnD/SsuA/transferrin family substrate-binding protein</fullName>
    </submittedName>
</protein>
<gene>
    <name evidence="2" type="ORF">H8790_13430</name>
</gene>
<feature type="chain" id="PRO_5038689010" evidence="1">
    <location>
        <begin position="25"/>
        <end position="340"/>
    </location>
</feature>
<organism evidence="2 3">
    <name type="scientific">Oscillibacter hominis</name>
    <dbReference type="NCBI Taxonomy" id="2763056"/>
    <lineage>
        <taxon>Bacteria</taxon>
        <taxon>Bacillati</taxon>
        <taxon>Bacillota</taxon>
        <taxon>Clostridia</taxon>
        <taxon>Eubacteriales</taxon>
        <taxon>Oscillospiraceae</taxon>
        <taxon>Oscillibacter</taxon>
    </lineage>
</organism>
<evidence type="ECO:0000313" key="3">
    <source>
        <dbReference type="Proteomes" id="UP000515960"/>
    </source>
</evidence>
<evidence type="ECO:0000313" key="2">
    <source>
        <dbReference type="EMBL" id="QNL44418.1"/>
    </source>
</evidence>
<reference evidence="2 3" key="1">
    <citation type="submission" date="2020-08" db="EMBL/GenBank/DDBJ databases">
        <authorList>
            <person name="Liu C."/>
            <person name="Sun Q."/>
        </authorList>
    </citation>
    <scope>NUCLEOTIDE SEQUENCE [LARGE SCALE GENOMIC DNA]</scope>
    <source>
        <strain evidence="2 3">NSJ-62</strain>
    </source>
</reference>
<dbReference type="EMBL" id="CP060490">
    <property type="protein sequence ID" value="QNL44418.1"/>
    <property type="molecule type" value="Genomic_DNA"/>
</dbReference>
<dbReference type="AlphaFoldDB" id="A0A7G9B4D7"/>
<feature type="signal peptide" evidence="1">
    <location>
        <begin position="1"/>
        <end position="24"/>
    </location>
</feature>
<name>A0A7G9B4D7_9FIRM</name>
<keyword evidence="1" id="KW-0732">Signal</keyword>
<dbReference type="KEGG" id="ohi:H8790_13430"/>
<dbReference type="Proteomes" id="UP000515960">
    <property type="component" value="Chromosome"/>
</dbReference>
<dbReference type="RefSeq" id="WP_187333019.1">
    <property type="nucleotide sequence ID" value="NZ_CP060490.1"/>
</dbReference>
<dbReference type="PROSITE" id="PS51257">
    <property type="entry name" value="PROKAR_LIPOPROTEIN"/>
    <property type="match status" value="1"/>
</dbReference>
<sequence>MKRHIAWLTSAALVWLLLTGCGQGGDSSGSASGSASEQEGPLQIEELRFELCSGADADALLKAAGTLPELLRAAFRESGAEVERVSVTIGTSASATGAALKEGGVDAALMGAADCVLWAGPSQIILGAPGEGGRTELCATPSDYGRALADRAEETERLGWSELAHAVWGLLEEDSLYGRRLPNLWLADHYEGSTVDDLEQVKTYQSYEALLRGAAEGEVDVIALPEGLREGYEALWTMEATRTDESGAHGFGRTDSMEEELRPFALTERIPTGVIVVSPAAAEDERLTRALREAIPALARTREGGALLKTVGGYDSYGPVAPEEMDALRRMLTTEGETWQ</sequence>
<accession>A0A7G9B4D7</accession>
<proteinExistence type="predicted"/>